<organism evidence="1 2">
    <name type="scientific">Salmonella enterica subsp. enterica serovar Alachua str. R6-377</name>
    <dbReference type="NCBI Taxonomy" id="913241"/>
    <lineage>
        <taxon>Bacteria</taxon>
        <taxon>Pseudomonadati</taxon>
        <taxon>Pseudomonadota</taxon>
        <taxon>Gammaproteobacteria</taxon>
        <taxon>Enterobacterales</taxon>
        <taxon>Enterobacteriaceae</taxon>
        <taxon>Salmonella</taxon>
    </lineage>
</organism>
<name>G5LKF9_SALET</name>
<sequence length="131" mass="15161">MLGMHRYLVTACAEPIIIQGQESDIGIIYLFWRQKVNFLLPLIRQTRHDDFQPMLKVTVLFLNSDTQHKKYPTRQVNHGEILKKLIDYLNTGGLNSHFMRAEMCPGDFLEPGIAPEKTIFVHLVSNQNKSH</sequence>
<dbReference type="Proteomes" id="UP000004642">
    <property type="component" value="Unassembled WGS sequence"/>
</dbReference>
<protein>
    <submittedName>
        <fullName evidence="1">Uncharacterized protein</fullName>
    </submittedName>
</protein>
<proteinExistence type="predicted"/>
<reference evidence="1 2" key="1">
    <citation type="journal article" date="2011" name="BMC Genomics">
        <title>Genome sequencing reveals diversification of virulence factor content and possible host adaptation in distinct subpopulations of Salmonella enterica.</title>
        <authorList>
            <person name="den Bakker H.C."/>
            <person name="Moreno Switt A.I."/>
            <person name="Govoni G."/>
            <person name="Cummings C.A."/>
            <person name="Ranieri M.L."/>
            <person name="Degoricija L."/>
            <person name="Hoelzer K."/>
            <person name="Rodriguez-Rivera L.D."/>
            <person name="Brown S."/>
            <person name="Bolchacova E."/>
            <person name="Furtado M.R."/>
            <person name="Wiedmann M."/>
        </authorList>
    </citation>
    <scope>NUCLEOTIDE SEQUENCE [LARGE SCALE GENOMIC DNA]</scope>
    <source>
        <strain evidence="1 2">R6-377</strain>
    </source>
</reference>
<dbReference type="EMBL" id="AFCJ01000362">
    <property type="protein sequence ID" value="EHC43986.1"/>
    <property type="molecule type" value="Genomic_DNA"/>
</dbReference>
<gene>
    <name evidence="1" type="ORF">LTSEALA_0861</name>
</gene>
<evidence type="ECO:0000313" key="2">
    <source>
        <dbReference type="Proteomes" id="UP000004642"/>
    </source>
</evidence>
<accession>G5LKF9</accession>
<dbReference type="AlphaFoldDB" id="G5LKF9"/>
<comment type="caution">
    <text evidence="1">The sequence shown here is derived from an EMBL/GenBank/DDBJ whole genome shotgun (WGS) entry which is preliminary data.</text>
</comment>
<evidence type="ECO:0000313" key="1">
    <source>
        <dbReference type="EMBL" id="EHC43986.1"/>
    </source>
</evidence>